<keyword evidence="7 15" id="KW-0436">Ligase</keyword>
<evidence type="ECO:0000313" key="16">
    <source>
        <dbReference type="EMBL" id="GIG02551.1"/>
    </source>
</evidence>
<dbReference type="EC" id="6.3.2.1" evidence="4 15"/>
<evidence type="ECO:0000256" key="1">
    <source>
        <dbReference type="ARBA" id="ARBA00004496"/>
    </source>
</evidence>
<dbReference type="PANTHER" id="PTHR21299:SF1">
    <property type="entry name" value="PANTOATE--BETA-ALANINE LIGASE"/>
    <property type="match status" value="1"/>
</dbReference>
<evidence type="ECO:0000256" key="10">
    <source>
        <dbReference type="ARBA" id="ARBA00022840"/>
    </source>
</evidence>
<evidence type="ECO:0000256" key="2">
    <source>
        <dbReference type="ARBA" id="ARBA00004990"/>
    </source>
</evidence>
<dbReference type="InterPro" id="IPR014729">
    <property type="entry name" value="Rossmann-like_a/b/a_fold"/>
</dbReference>
<keyword evidence="8 15" id="KW-0566">Pantothenate biosynthesis</keyword>
<comment type="similarity">
    <text evidence="3 15">Belongs to the pantothenate synthetase family.</text>
</comment>
<comment type="subunit">
    <text evidence="15">Homodimer.</text>
</comment>
<comment type="miscellaneous">
    <text evidence="15">The reaction proceeds by a bi uni uni bi ping pong mechanism.</text>
</comment>
<feature type="binding site" evidence="15">
    <location>
        <position position="175"/>
    </location>
    <ligand>
        <name>ATP</name>
        <dbReference type="ChEBI" id="CHEBI:30616"/>
    </ligand>
</feature>
<evidence type="ECO:0000256" key="3">
    <source>
        <dbReference type="ARBA" id="ARBA00009256"/>
    </source>
</evidence>
<comment type="caution">
    <text evidence="16">The sequence shown here is derived from an EMBL/GenBank/DDBJ whole genome shotgun (WGS) entry which is preliminary data.</text>
</comment>
<dbReference type="HAMAP" id="MF_00158">
    <property type="entry name" value="PanC"/>
    <property type="match status" value="1"/>
</dbReference>
<organism evidence="16 17">
    <name type="scientific">Catellatospora citrea</name>
    <dbReference type="NCBI Taxonomy" id="53366"/>
    <lineage>
        <taxon>Bacteria</taxon>
        <taxon>Bacillati</taxon>
        <taxon>Actinomycetota</taxon>
        <taxon>Actinomycetes</taxon>
        <taxon>Micromonosporales</taxon>
        <taxon>Micromonosporaceae</taxon>
        <taxon>Catellatospora</taxon>
    </lineage>
</organism>
<comment type="subcellular location">
    <subcellularLocation>
        <location evidence="1 15">Cytoplasm</location>
    </subcellularLocation>
</comment>
<evidence type="ECO:0000256" key="14">
    <source>
        <dbReference type="ARBA" id="ARBA00077433"/>
    </source>
</evidence>
<dbReference type="NCBIfam" id="TIGR00125">
    <property type="entry name" value="cyt_tran_rel"/>
    <property type="match status" value="1"/>
</dbReference>
<dbReference type="PANTHER" id="PTHR21299">
    <property type="entry name" value="CYTIDYLATE KINASE/PANTOATE-BETA-ALANINE LIGASE"/>
    <property type="match status" value="1"/>
</dbReference>
<keyword evidence="17" id="KW-1185">Reference proteome</keyword>
<keyword evidence="10 15" id="KW-0067">ATP-binding</keyword>
<dbReference type="EMBL" id="BONH01000055">
    <property type="protein sequence ID" value="GIG02551.1"/>
    <property type="molecule type" value="Genomic_DNA"/>
</dbReference>
<dbReference type="Gene3D" id="3.40.50.620">
    <property type="entry name" value="HUPs"/>
    <property type="match status" value="1"/>
</dbReference>
<dbReference type="AlphaFoldDB" id="A0A8J3P3E0"/>
<feature type="binding site" evidence="15">
    <location>
        <begin position="28"/>
        <end position="35"/>
    </location>
    <ligand>
        <name>ATP</name>
        <dbReference type="ChEBI" id="CHEBI:30616"/>
    </ligand>
</feature>
<dbReference type="SUPFAM" id="SSF52374">
    <property type="entry name" value="Nucleotidylyl transferase"/>
    <property type="match status" value="1"/>
</dbReference>
<sequence length="284" mass="30217">MTAVVRTREELARARAAAQGSVAVVMTMGALHEGHATLLREARKSADFVLATIFVNPLQFGPNEDLARYPRTFDADLAVCAAEGVDLVFAPTPEVMYPHGQPQVTVHPGPLGEVLEGAVRPGHFAGVLTVVGKLLRLTRPDLAFFGEKDYQQLTLITLMVRDLELGVEIVGVPTVREPDGLALSSRNRYLSEAERETALALSRGLRAGAARREAAAVLAAARAELAGVDVDYLALRGTDLSEDPGPGEARLLVAARVGTTRLIDNLPVHLDTDGTATKTEGESA</sequence>
<dbReference type="FunFam" id="3.40.50.620:FF:000114">
    <property type="entry name" value="Pantothenate synthetase"/>
    <property type="match status" value="1"/>
</dbReference>
<evidence type="ECO:0000313" key="17">
    <source>
        <dbReference type="Proteomes" id="UP000659904"/>
    </source>
</evidence>
<accession>A0A8J3P3E0</accession>
<comment type="function">
    <text evidence="13 15">Catalyzes the condensation of pantoate with beta-alanine in an ATP-dependent reaction via a pantoyl-adenylate intermediate.</text>
</comment>
<dbReference type="GO" id="GO:0005524">
    <property type="term" value="F:ATP binding"/>
    <property type="evidence" value="ECO:0007669"/>
    <property type="project" value="UniProtKB-KW"/>
</dbReference>
<gene>
    <name evidence="15 16" type="primary">panC</name>
    <name evidence="16" type="ORF">Cci01nite_76440</name>
</gene>
<reference evidence="16 17" key="1">
    <citation type="submission" date="2021-01" db="EMBL/GenBank/DDBJ databases">
        <title>Whole genome shotgun sequence of Catellatospora citrea NBRC 14495.</title>
        <authorList>
            <person name="Komaki H."/>
            <person name="Tamura T."/>
        </authorList>
    </citation>
    <scope>NUCLEOTIDE SEQUENCE [LARGE SCALE GENOMIC DNA]</scope>
    <source>
        <strain evidence="16 17">NBRC 14495</strain>
    </source>
</reference>
<dbReference type="GO" id="GO:0004592">
    <property type="term" value="F:pantoate-beta-alanine ligase activity"/>
    <property type="evidence" value="ECO:0007669"/>
    <property type="project" value="UniProtKB-UniRule"/>
</dbReference>
<dbReference type="InterPro" id="IPR003721">
    <property type="entry name" value="Pantoate_ligase"/>
</dbReference>
<dbReference type="Proteomes" id="UP000659904">
    <property type="component" value="Unassembled WGS sequence"/>
</dbReference>
<dbReference type="NCBIfam" id="TIGR00018">
    <property type="entry name" value="panC"/>
    <property type="match status" value="1"/>
</dbReference>
<evidence type="ECO:0000256" key="11">
    <source>
        <dbReference type="ARBA" id="ARBA00032806"/>
    </source>
</evidence>
<keyword evidence="9 15" id="KW-0547">Nucleotide-binding</keyword>
<evidence type="ECO:0000256" key="12">
    <source>
        <dbReference type="ARBA" id="ARBA00048258"/>
    </source>
</evidence>
<feature type="binding site" evidence="15">
    <location>
        <position position="59"/>
    </location>
    <ligand>
        <name>(R)-pantoate</name>
        <dbReference type="ChEBI" id="CHEBI:15980"/>
    </ligand>
</feature>
<protein>
    <recommendedName>
        <fullName evidence="5 15">Pantothenate synthetase</fullName>
        <shortName evidence="15">PS</shortName>
        <ecNumber evidence="4 15">6.3.2.1</ecNumber>
    </recommendedName>
    <alternativeName>
        <fullName evidence="14 15">Pantoate--beta-alanine ligase</fullName>
    </alternativeName>
    <alternativeName>
        <fullName evidence="11 15">Pantoate-activating enzyme</fullName>
    </alternativeName>
</protein>
<evidence type="ECO:0000256" key="6">
    <source>
        <dbReference type="ARBA" id="ARBA00022490"/>
    </source>
</evidence>
<dbReference type="RefSeq" id="WP_120317409.1">
    <property type="nucleotide sequence ID" value="NZ_BONH01000055.1"/>
</dbReference>
<dbReference type="UniPathway" id="UPA00028">
    <property type="reaction ID" value="UER00005"/>
</dbReference>
<comment type="catalytic activity">
    <reaction evidence="12 15">
        <text>(R)-pantoate + beta-alanine + ATP = (R)-pantothenate + AMP + diphosphate + H(+)</text>
        <dbReference type="Rhea" id="RHEA:10912"/>
        <dbReference type="ChEBI" id="CHEBI:15378"/>
        <dbReference type="ChEBI" id="CHEBI:15980"/>
        <dbReference type="ChEBI" id="CHEBI:29032"/>
        <dbReference type="ChEBI" id="CHEBI:30616"/>
        <dbReference type="ChEBI" id="CHEBI:33019"/>
        <dbReference type="ChEBI" id="CHEBI:57966"/>
        <dbReference type="ChEBI" id="CHEBI:456215"/>
        <dbReference type="EC" id="6.3.2.1"/>
    </reaction>
</comment>
<evidence type="ECO:0000256" key="15">
    <source>
        <dbReference type="HAMAP-Rule" id="MF_00158"/>
    </source>
</evidence>
<evidence type="ECO:0000256" key="7">
    <source>
        <dbReference type="ARBA" id="ARBA00022598"/>
    </source>
</evidence>
<name>A0A8J3P3E0_9ACTN</name>
<feature type="active site" description="Proton donor" evidence="15">
    <location>
        <position position="35"/>
    </location>
</feature>
<evidence type="ECO:0000256" key="9">
    <source>
        <dbReference type="ARBA" id="ARBA00022741"/>
    </source>
</evidence>
<feature type="binding site" evidence="15">
    <location>
        <position position="152"/>
    </location>
    <ligand>
        <name>(R)-pantoate</name>
        <dbReference type="ChEBI" id="CHEBI:15980"/>
    </ligand>
</feature>
<evidence type="ECO:0000256" key="8">
    <source>
        <dbReference type="ARBA" id="ARBA00022655"/>
    </source>
</evidence>
<dbReference type="GO" id="GO:0005829">
    <property type="term" value="C:cytosol"/>
    <property type="evidence" value="ECO:0007669"/>
    <property type="project" value="TreeGrafter"/>
</dbReference>
<dbReference type="CDD" id="cd00560">
    <property type="entry name" value="PanC"/>
    <property type="match status" value="1"/>
</dbReference>
<evidence type="ECO:0000256" key="4">
    <source>
        <dbReference type="ARBA" id="ARBA00012219"/>
    </source>
</evidence>
<proteinExistence type="inferred from homology"/>
<comment type="pathway">
    <text evidence="2 15">Cofactor biosynthesis; (R)-pantothenate biosynthesis; (R)-pantothenate from (R)-pantoate and beta-alanine: step 1/1.</text>
</comment>
<feature type="binding site" evidence="15">
    <location>
        <begin position="183"/>
        <end position="186"/>
    </location>
    <ligand>
        <name>ATP</name>
        <dbReference type="ChEBI" id="CHEBI:30616"/>
    </ligand>
</feature>
<dbReference type="InterPro" id="IPR004821">
    <property type="entry name" value="Cyt_trans-like"/>
</dbReference>
<evidence type="ECO:0000256" key="13">
    <source>
        <dbReference type="ARBA" id="ARBA00055042"/>
    </source>
</evidence>
<dbReference type="Pfam" id="PF02569">
    <property type="entry name" value="Pantoate_ligase"/>
    <property type="match status" value="1"/>
</dbReference>
<dbReference type="Gene3D" id="3.30.1300.10">
    <property type="entry name" value="Pantoate-beta-alanine ligase, C-terminal domain"/>
    <property type="match status" value="1"/>
</dbReference>
<evidence type="ECO:0000256" key="5">
    <source>
        <dbReference type="ARBA" id="ARBA00014155"/>
    </source>
</evidence>
<feature type="binding site" evidence="15">
    <location>
        <position position="59"/>
    </location>
    <ligand>
        <name>beta-alanine</name>
        <dbReference type="ChEBI" id="CHEBI:57966"/>
    </ligand>
</feature>
<keyword evidence="6 15" id="KW-0963">Cytoplasm</keyword>
<dbReference type="GO" id="GO:0015940">
    <property type="term" value="P:pantothenate biosynthetic process"/>
    <property type="evidence" value="ECO:0007669"/>
    <property type="project" value="UniProtKB-UniRule"/>
</dbReference>
<feature type="binding site" evidence="15">
    <location>
        <begin position="146"/>
        <end position="149"/>
    </location>
    <ligand>
        <name>ATP</name>
        <dbReference type="ChEBI" id="CHEBI:30616"/>
    </ligand>
</feature>
<dbReference type="InterPro" id="IPR042176">
    <property type="entry name" value="Pantoate_ligase_C"/>
</dbReference>